<proteinExistence type="inferred from homology"/>
<name>A0AA38M9B0_9CUCU</name>
<keyword evidence="18" id="KW-1185">Reference proteome</keyword>
<keyword evidence="8" id="KW-0904">Protein phosphatase</keyword>
<comment type="caution">
    <text evidence="17">The sequence shown here is derived from an EMBL/GenBank/DDBJ whole genome shotgun (WGS) entry which is preliminary data.</text>
</comment>
<evidence type="ECO:0000256" key="1">
    <source>
        <dbReference type="ARBA" id="ARBA00004123"/>
    </source>
</evidence>
<evidence type="ECO:0000256" key="8">
    <source>
        <dbReference type="ARBA" id="ARBA00022912"/>
    </source>
</evidence>
<dbReference type="PANTHER" id="PTHR23339">
    <property type="entry name" value="TYROSINE SPECIFIC PROTEIN PHOSPHATASE AND DUAL SPECIFICITY PROTEIN PHOSPHATASE"/>
    <property type="match status" value="1"/>
</dbReference>
<accession>A0AA38M9B0</accession>
<evidence type="ECO:0000256" key="2">
    <source>
        <dbReference type="ARBA" id="ARBA00004514"/>
    </source>
</evidence>
<dbReference type="GO" id="GO:0005829">
    <property type="term" value="C:cytosol"/>
    <property type="evidence" value="ECO:0007669"/>
    <property type="project" value="UniProtKB-SubCell"/>
</dbReference>
<dbReference type="Proteomes" id="UP001168821">
    <property type="component" value="Unassembled WGS sequence"/>
</dbReference>
<dbReference type="GO" id="GO:0004722">
    <property type="term" value="F:protein serine/threonine phosphatase activity"/>
    <property type="evidence" value="ECO:0007669"/>
    <property type="project" value="UniProtKB-EC"/>
</dbReference>
<dbReference type="GO" id="GO:0004725">
    <property type="term" value="F:protein tyrosine phosphatase activity"/>
    <property type="evidence" value="ECO:0007669"/>
    <property type="project" value="UniProtKB-EC"/>
</dbReference>
<dbReference type="SUPFAM" id="SSF52799">
    <property type="entry name" value="(Phosphotyrosine protein) phosphatases II"/>
    <property type="match status" value="1"/>
</dbReference>
<comment type="subcellular location">
    <subcellularLocation>
        <location evidence="2">Cytoplasm</location>
        <location evidence="2">Cytosol</location>
    </subcellularLocation>
    <subcellularLocation>
        <location evidence="1">Nucleus</location>
    </subcellularLocation>
</comment>
<dbReference type="InterPro" id="IPR050561">
    <property type="entry name" value="PTP"/>
</dbReference>
<comment type="catalytic activity">
    <reaction evidence="11">
        <text>O-phospho-L-threonyl-[protein] + H2O = L-threonyl-[protein] + phosphate</text>
        <dbReference type="Rhea" id="RHEA:47004"/>
        <dbReference type="Rhea" id="RHEA-COMP:11060"/>
        <dbReference type="Rhea" id="RHEA-COMP:11605"/>
        <dbReference type="ChEBI" id="CHEBI:15377"/>
        <dbReference type="ChEBI" id="CHEBI:30013"/>
        <dbReference type="ChEBI" id="CHEBI:43474"/>
        <dbReference type="ChEBI" id="CHEBI:61977"/>
        <dbReference type="EC" id="3.1.3.16"/>
    </reaction>
</comment>
<dbReference type="FunFam" id="3.90.190.10:FF:000063">
    <property type="entry name" value="Dual specificity phosphatase 23"/>
    <property type="match status" value="1"/>
</dbReference>
<sequence length="258" mass="28983">MQSPVESQPARRLGNVNARLSTDSIAKTMGAPITNCPWNFSWVVPNELAAMAWPQTTSNIEYLLLQGIRHLVTLSPEKIPPVATFPQMGWTRIDVEEFEAPTLQDIMTFIAVCEESRKKNQAVGVHCRMGRGRTGVMAACYLVHFQDVSPEKAITTVRLQRPGSVETTEQERAVLRYRDYLRGTKLAEIVCRYGNLCARTFASVVQDLRDRGTFNLKLTIVVVMGQKEEIGFSQLVVHPTLKEHGHIHTISSGSWSFR</sequence>
<evidence type="ECO:0000259" key="16">
    <source>
        <dbReference type="PROSITE" id="PS50056"/>
    </source>
</evidence>
<feature type="domain" description="Tyrosine specific protein phosphatases" evidence="16">
    <location>
        <begin position="104"/>
        <end position="172"/>
    </location>
</feature>
<organism evidence="17 18">
    <name type="scientific">Zophobas morio</name>
    <dbReference type="NCBI Taxonomy" id="2755281"/>
    <lineage>
        <taxon>Eukaryota</taxon>
        <taxon>Metazoa</taxon>
        <taxon>Ecdysozoa</taxon>
        <taxon>Arthropoda</taxon>
        <taxon>Hexapoda</taxon>
        <taxon>Insecta</taxon>
        <taxon>Pterygota</taxon>
        <taxon>Neoptera</taxon>
        <taxon>Endopterygota</taxon>
        <taxon>Coleoptera</taxon>
        <taxon>Polyphaga</taxon>
        <taxon>Cucujiformia</taxon>
        <taxon>Tenebrionidae</taxon>
        <taxon>Zophobas</taxon>
    </lineage>
</organism>
<dbReference type="EMBL" id="JALNTZ010000006">
    <property type="protein sequence ID" value="KAJ3648485.1"/>
    <property type="molecule type" value="Genomic_DNA"/>
</dbReference>
<dbReference type="Gene3D" id="3.90.190.10">
    <property type="entry name" value="Protein tyrosine phosphatase superfamily"/>
    <property type="match status" value="1"/>
</dbReference>
<dbReference type="PROSITE" id="PS50056">
    <property type="entry name" value="TYR_PHOSPHATASE_2"/>
    <property type="match status" value="1"/>
</dbReference>
<evidence type="ECO:0000256" key="6">
    <source>
        <dbReference type="ARBA" id="ARBA00022490"/>
    </source>
</evidence>
<dbReference type="GO" id="GO:0005634">
    <property type="term" value="C:nucleus"/>
    <property type="evidence" value="ECO:0007669"/>
    <property type="project" value="UniProtKB-SubCell"/>
</dbReference>
<evidence type="ECO:0000256" key="13">
    <source>
        <dbReference type="ARBA" id="ARBA00068789"/>
    </source>
</evidence>
<dbReference type="InterPro" id="IPR000387">
    <property type="entry name" value="Tyr_Pase_dom"/>
</dbReference>
<dbReference type="InterPro" id="IPR029021">
    <property type="entry name" value="Prot-tyrosine_phosphatase-like"/>
</dbReference>
<evidence type="ECO:0000256" key="3">
    <source>
        <dbReference type="ARBA" id="ARBA00008601"/>
    </source>
</evidence>
<dbReference type="AlphaFoldDB" id="A0AA38M9B0"/>
<evidence type="ECO:0000256" key="12">
    <source>
        <dbReference type="ARBA" id="ARBA00053915"/>
    </source>
</evidence>
<reference evidence="17" key="1">
    <citation type="journal article" date="2023" name="G3 (Bethesda)">
        <title>Whole genome assemblies of Zophobas morio and Tenebrio molitor.</title>
        <authorList>
            <person name="Kaur S."/>
            <person name="Stinson S.A."/>
            <person name="diCenzo G.C."/>
        </authorList>
    </citation>
    <scope>NUCLEOTIDE SEQUENCE</scope>
    <source>
        <strain evidence="17">QUZm001</strain>
    </source>
</reference>
<dbReference type="EC" id="3.1.3.16" evidence="5"/>
<keyword evidence="7" id="KW-0378">Hydrolase</keyword>
<feature type="domain" description="Tyrosine-protein phosphatase" evidence="15">
    <location>
        <begin position="39"/>
        <end position="183"/>
    </location>
</feature>
<gene>
    <name evidence="17" type="ORF">Zmor_020284</name>
</gene>
<comment type="function">
    <text evidence="12">Protein phosphatase that mediates dephosphorylation of proteins phosphorylated on Tyr and Ser/Thr residues. In vitro, it can dephosphorylate p44-ERK1 (MAPK3) but not p54 SAPK-beta (MAPK10) in vitro. Able to enhance activation of JNK and p38 (MAPK14).</text>
</comment>
<evidence type="ECO:0000256" key="9">
    <source>
        <dbReference type="ARBA" id="ARBA00023242"/>
    </source>
</evidence>
<dbReference type="PROSITE" id="PS50054">
    <property type="entry name" value="TYR_PHOSPHATASE_DUAL"/>
    <property type="match status" value="1"/>
</dbReference>
<evidence type="ECO:0000256" key="11">
    <source>
        <dbReference type="ARBA" id="ARBA00048336"/>
    </source>
</evidence>
<dbReference type="InterPro" id="IPR016130">
    <property type="entry name" value="Tyr_Pase_AS"/>
</dbReference>
<dbReference type="Pfam" id="PF22784">
    <property type="entry name" value="PTP-SAK"/>
    <property type="match status" value="1"/>
</dbReference>
<evidence type="ECO:0000256" key="5">
    <source>
        <dbReference type="ARBA" id="ARBA00013081"/>
    </source>
</evidence>
<evidence type="ECO:0000256" key="14">
    <source>
        <dbReference type="ARBA" id="ARBA00081937"/>
    </source>
</evidence>
<comment type="catalytic activity">
    <reaction evidence="10">
        <text>O-phospho-L-seryl-[protein] + H2O = L-seryl-[protein] + phosphate</text>
        <dbReference type="Rhea" id="RHEA:20629"/>
        <dbReference type="Rhea" id="RHEA-COMP:9863"/>
        <dbReference type="Rhea" id="RHEA-COMP:11604"/>
        <dbReference type="ChEBI" id="CHEBI:15377"/>
        <dbReference type="ChEBI" id="CHEBI:29999"/>
        <dbReference type="ChEBI" id="CHEBI:43474"/>
        <dbReference type="ChEBI" id="CHEBI:83421"/>
        <dbReference type="EC" id="3.1.3.16"/>
    </reaction>
</comment>
<evidence type="ECO:0000256" key="4">
    <source>
        <dbReference type="ARBA" id="ARBA00013064"/>
    </source>
</evidence>
<evidence type="ECO:0000313" key="18">
    <source>
        <dbReference type="Proteomes" id="UP001168821"/>
    </source>
</evidence>
<dbReference type="EC" id="3.1.3.48" evidence="4"/>
<evidence type="ECO:0000313" key="17">
    <source>
        <dbReference type="EMBL" id="KAJ3648485.1"/>
    </source>
</evidence>
<comment type="similarity">
    <text evidence="3">Belongs to the protein-tyrosine phosphatase family. Non-receptor class dual specificity subfamily.</text>
</comment>
<dbReference type="InterPro" id="IPR020422">
    <property type="entry name" value="TYR_PHOSPHATASE_DUAL_dom"/>
</dbReference>
<dbReference type="PROSITE" id="PS00383">
    <property type="entry name" value="TYR_PHOSPHATASE_1"/>
    <property type="match status" value="1"/>
</dbReference>
<evidence type="ECO:0000259" key="15">
    <source>
        <dbReference type="PROSITE" id="PS50054"/>
    </source>
</evidence>
<evidence type="ECO:0000256" key="7">
    <source>
        <dbReference type="ARBA" id="ARBA00022801"/>
    </source>
</evidence>
<evidence type="ECO:0000256" key="10">
    <source>
        <dbReference type="ARBA" id="ARBA00047761"/>
    </source>
</evidence>
<protein>
    <recommendedName>
        <fullName evidence="13">Dual specificity protein phosphatase 23</fullName>
        <ecNumber evidence="5">3.1.3.16</ecNumber>
        <ecNumber evidence="4">3.1.3.48</ecNumber>
    </recommendedName>
    <alternativeName>
        <fullName evidence="14">Low molecular mass dual specificity phosphatase 3</fullName>
    </alternativeName>
</protein>
<keyword evidence="6" id="KW-0963">Cytoplasm</keyword>
<dbReference type="InterPro" id="IPR057023">
    <property type="entry name" value="PTP-SAK"/>
</dbReference>
<dbReference type="InterPro" id="IPR003595">
    <property type="entry name" value="Tyr_Pase_cat"/>
</dbReference>
<dbReference type="SMART" id="SM00404">
    <property type="entry name" value="PTPc_motif"/>
    <property type="match status" value="1"/>
</dbReference>
<keyword evidence="9" id="KW-0539">Nucleus</keyword>